<proteinExistence type="predicted"/>
<reference evidence="1" key="2">
    <citation type="submission" date="2017-11" db="EMBL/GenBank/DDBJ databases">
        <title>Coralsnake Venomics: Analyses of Venom Gland Transcriptomes and Proteomes of Six Brazilian Taxa.</title>
        <authorList>
            <person name="Aird S.D."/>
            <person name="Jorge da Silva N."/>
            <person name="Qiu L."/>
            <person name="Villar-Briones A."/>
            <person name="Aparecida-Saddi V."/>
            <person name="Campos-Telles M.P."/>
            <person name="Grau M."/>
            <person name="Mikheyev A.S."/>
        </authorList>
    </citation>
    <scope>NUCLEOTIDE SEQUENCE</scope>
    <source>
        <tissue evidence="1">Venom_gland</tissue>
    </source>
</reference>
<evidence type="ECO:0000313" key="1">
    <source>
        <dbReference type="EMBL" id="LAA85124.1"/>
    </source>
</evidence>
<accession>A0A2D4ILW0</accession>
<protein>
    <submittedName>
        <fullName evidence="1">Uncharacterized protein</fullName>
    </submittedName>
</protein>
<sequence length="130" mass="14690">MAKILSRGLLTVSEVVELRRTSSTNLEKESTTIKKFCQINVYSGPWDPGIFPFPWSSSRRSQSGHLADGARLNFICDCLIQTRPPHVAPCQSLHSVDPWVTLMKNFQDTRSEQLRNDYSGAPQQTPFKHA</sequence>
<dbReference type="AlphaFoldDB" id="A0A2D4ILW0"/>
<reference evidence="1" key="1">
    <citation type="submission" date="2017-07" db="EMBL/GenBank/DDBJ databases">
        <authorList>
            <person name="Mikheyev A."/>
            <person name="Grau M."/>
        </authorList>
    </citation>
    <scope>NUCLEOTIDE SEQUENCE</scope>
    <source>
        <tissue evidence="1">Venom_gland</tissue>
    </source>
</reference>
<name>A0A2D4ILW0_MICLE</name>
<dbReference type="EMBL" id="IACK01107624">
    <property type="protein sequence ID" value="LAA85124.1"/>
    <property type="molecule type" value="Transcribed_RNA"/>
</dbReference>
<organism evidence="1">
    <name type="scientific">Micrurus lemniscatus lemniscatus</name>
    <dbReference type="NCBI Taxonomy" id="129467"/>
    <lineage>
        <taxon>Eukaryota</taxon>
        <taxon>Metazoa</taxon>
        <taxon>Chordata</taxon>
        <taxon>Craniata</taxon>
        <taxon>Vertebrata</taxon>
        <taxon>Euteleostomi</taxon>
        <taxon>Lepidosauria</taxon>
        <taxon>Squamata</taxon>
        <taxon>Bifurcata</taxon>
        <taxon>Unidentata</taxon>
        <taxon>Episquamata</taxon>
        <taxon>Toxicofera</taxon>
        <taxon>Serpentes</taxon>
        <taxon>Colubroidea</taxon>
        <taxon>Elapidae</taxon>
        <taxon>Elapinae</taxon>
        <taxon>Micrurus</taxon>
    </lineage>
</organism>